<organism evidence="3 4">
    <name type="scientific">Malassezia furfur</name>
    <name type="common">Pityriasis versicolor infection agent</name>
    <name type="synonym">Pityrosporum furfur</name>
    <dbReference type="NCBI Taxonomy" id="55194"/>
    <lineage>
        <taxon>Eukaryota</taxon>
        <taxon>Fungi</taxon>
        <taxon>Dikarya</taxon>
        <taxon>Basidiomycota</taxon>
        <taxon>Ustilaginomycotina</taxon>
        <taxon>Malasseziomycetes</taxon>
        <taxon>Malasseziales</taxon>
        <taxon>Malasseziaceae</taxon>
        <taxon>Malassezia</taxon>
    </lineage>
</organism>
<evidence type="ECO:0000313" key="4">
    <source>
        <dbReference type="Proteomes" id="UP000818624"/>
    </source>
</evidence>
<keyword evidence="4" id="KW-1185">Reference proteome</keyword>
<proteinExistence type="predicted"/>
<gene>
    <name evidence="3" type="ORF">GLX27_000983</name>
</gene>
<feature type="region of interest" description="Disordered" evidence="1">
    <location>
        <begin position="179"/>
        <end position="205"/>
    </location>
</feature>
<evidence type="ECO:0000256" key="1">
    <source>
        <dbReference type="SAM" id="MobiDB-lite"/>
    </source>
</evidence>
<evidence type="ECO:0000313" key="3">
    <source>
        <dbReference type="EMBL" id="WFD46348.1"/>
    </source>
</evidence>
<dbReference type="Proteomes" id="UP000818624">
    <property type="component" value="Chromosome 1"/>
</dbReference>
<dbReference type="EMBL" id="CP046234">
    <property type="protein sequence ID" value="WFD46348.1"/>
    <property type="molecule type" value="Genomic_DNA"/>
</dbReference>
<accession>A0ABY8ELA3</accession>
<feature type="transmembrane region" description="Helical" evidence="2">
    <location>
        <begin position="386"/>
        <end position="408"/>
    </location>
</feature>
<dbReference type="SUPFAM" id="SSF50249">
    <property type="entry name" value="Nucleic acid-binding proteins"/>
    <property type="match status" value="1"/>
</dbReference>
<evidence type="ECO:0000256" key="2">
    <source>
        <dbReference type="SAM" id="Phobius"/>
    </source>
</evidence>
<dbReference type="InterPro" id="IPR012340">
    <property type="entry name" value="NA-bd_OB-fold"/>
</dbReference>
<sequence length="417" mass="46242">MAHGGGLLFDPALHAAYYQYQWATDRRNAVTVCVRDVQRLGYAFPSLFEQGVLRVFLHHQWPCIYVTLVATIVAVREQEAAMEYTVDDGTAVMDVQCAQLLKPAQDHGVYSCYVRSENEAVTAPTLVVGDVVRITGRVFERRDKSRVVDIEWVEHVEATQEPLHLLRALAYGAERYTQPAPVPRGNADLPRMDRGDPPAELSGDPAPALRVAEHFTRAAEALHPPSERREEPAEVSIPAVASTRSMVAFLARYLQDKTQAASTSAPLLPPAAHPTFTIPQLLSSATVQFHAQRLVAHKLPGRTLDATERDVKVAQLITHCVRRLVRTGVLLERRARTHTFQVVCPALIAAYIAVLARHTPQQRRDEVRRFTTASMRRRVCAADTRLACVSLATFDAALALLADAALVVRYGTQWGVR</sequence>
<keyword evidence="2" id="KW-1133">Transmembrane helix</keyword>
<evidence type="ECO:0008006" key="5">
    <source>
        <dbReference type="Google" id="ProtNLM"/>
    </source>
</evidence>
<protein>
    <recommendedName>
        <fullName evidence="5">CST complex subunit Stn1 N-terminal domain-containing protein</fullName>
    </recommendedName>
</protein>
<name>A0ABY8ELA3_MALFU</name>
<reference evidence="3 4" key="1">
    <citation type="journal article" date="2020" name="Elife">
        <title>Loss of centromere function drives karyotype evolution in closely related Malassezia species.</title>
        <authorList>
            <person name="Sankaranarayanan S.R."/>
            <person name="Ianiri G."/>
            <person name="Coelho M.A."/>
            <person name="Reza M.H."/>
            <person name="Thimmappa B.C."/>
            <person name="Ganguly P."/>
            <person name="Vadnala R.N."/>
            <person name="Sun S."/>
            <person name="Siddharthan R."/>
            <person name="Tellgren-Roth C."/>
            <person name="Dawson T.L."/>
            <person name="Heitman J."/>
            <person name="Sanyal K."/>
        </authorList>
    </citation>
    <scope>NUCLEOTIDE SEQUENCE [LARGE SCALE GENOMIC DNA]</scope>
    <source>
        <strain evidence="3">CBS14141</strain>
    </source>
</reference>
<keyword evidence="2" id="KW-0472">Membrane</keyword>
<feature type="transmembrane region" description="Helical" evidence="2">
    <location>
        <begin position="339"/>
        <end position="356"/>
    </location>
</feature>
<dbReference type="Gene3D" id="2.40.50.140">
    <property type="entry name" value="Nucleic acid-binding proteins"/>
    <property type="match status" value="1"/>
</dbReference>
<keyword evidence="2" id="KW-0812">Transmembrane</keyword>